<dbReference type="EMBL" id="JAULJQ010000003">
    <property type="protein sequence ID" value="MDO2409206.1"/>
    <property type="molecule type" value="Genomic_DNA"/>
</dbReference>
<sequence>MNDKLTIEVNGANLEFSQNGDKIEFDIPQRALKLLCNYVYKADSSCMANYAGIYNLDIDDYEKELYSNGSLKSLTQRNHLIEKYGFDESEENPSECMAKYEFDENHKLTSFHTKYPFDDDKKEVTINSLSYFENGDEKRVKGKITGFDFGLEYIENGGDESYYTSISFKDFCDNHIDFFNIDVDVKEIEAGKFSLETNELDEIFELHYDNCGILNESFDGDGYGGLNGGENAENGEFKQYIVGENGNALEYIKNFGEENGFYKINMYYRDFDTLFWDIIDTEYTENENGDISSIDEESYENIIKIEGHKLFGFTTGWIEDDESDDYDADSYEIVEDDCLEEDFDMKYIKTIDLLINKNYFGKFLRYIIFNKYEMANEVYSPIVMF</sequence>
<keyword evidence="2" id="KW-1185">Reference proteome</keyword>
<gene>
    <name evidence="1" type="ORF">Q2362_03710</name>
</gene>
<accession>A0ABT8T6T8</accession>
<name>A0ABT8T6T8_9BACT</name>
<organism evidence="1 2">
    <name type="scientific">Campylobacter magnus</name>
    <dbReference type="NCBI Taxonomy" id="3026462"/>
    <lineage>
        <taxon>Bacteria</taxon>
        <taxon>Pseudomonadati</taxon>
        <taxon>Campylobacterota</taxon>
        <taxon>Epsilonproteobacteria</taxon>
        <taxon>Campylobacterales</taxon>
        <taxon>Campylobacteraceae</taxon>
        <taxon>Campylobacter</taxon>
    </lineage>
</organism>
<dbReference type="Proteomes" id="UP001171111">
    <property type="component" value="Unassembled WGS sequence"/>
</dbReference>
<protein>
    <submittedName>
        <fullName evidence="1">Uncharacterized protein</fullName>
    </submittedName>
</protein>
<evidence type="ECO:0000313" key="2">
    <source>
        <dbReference type="Proteomes" id="UP001171111"/>
    </source>
</evidence>
<comment type="caution">
    <text evidence="1">The sequence shown here is derived from an EMBL/GenBank/DDBJ whole genome shotgun (WGS) entry which is preliminary data.</text>
</comment>
<proteinExistence type="predicted"/>
<dbReference type="RefSeq" id="WP_302244048.1">
    <property type="nucleotide sequence ID" value="NZ_JAULJQ010000003.1"/>
</dbReference>
<evidence type="ECO:0000313" key="1">
    <source>
        <dbReference type="EMBL" id="MDO2409206.1"/>
    </source>
</evidence>
<reference evidence="1 2" key="1">
    <citation type="submission" date="2023-06" db="EMBL/GenBank/DDBJ databases">
        <title>Campylobacter magnum sp. nov., isolated from cecal contents of domestic pigs (Sus scrofa domesticus).</title>
        <authorList>
            <person name="Papic B."/>
            <person name="Gruntar I."/>
        </authorList>
    </citation>
    <scope>NUCLEOTIDE SEQUENCE [LARGE SCALE GENOMIC DNA]</scope>
    <source>
        <strain evidence="2">34484-21</strain>
    </source>
</reference>